<accession>A0ABY8A169</accession>
<protein>
    <recommendedName>
        <fullName evidence="3">WXG100 family type VII secretion target</fullName>
    </recommendedName>
</protein>
<dbReference type="EMBL" id="CP095749">
    <property type="protein sequence ID" value="WEB38523.1"/>
    <property type="molecule type" value="Genomic_DNA"/>
</dbReference>
<dbReference type="Gene3D" id="1.10.287.1060">
    <property type="entry name" value="ESAT-6-like"/>
    <property type="match status" value="1"/>
</dbReference>
<dbReference type="Proteomes" id="UP001218629">
    <property type="component" value="Chromosome"/>
</dbReference>
<gene>
    <name evidence="1" type="ORF">MOV08_03845</name>
</gene>
<evidence type="ECO:0000313" key="1">
    <source>
        <dbReference type="EMBL" id="WEB38523.1"/>
    </source>
</evidence>
<proteinExistence type="predicted"/>
<dbReference type="RefSeq" id="WP_275306239.1">
    <property type="nucleotide sequence ID" value="NZ_CP095749.1"/>
</dbReference>
<evidence type="ECO:0008006" key="3">
    <source>
        <dbReference type="Google" id="ProtNLM"/>
    </source>
</evidence>
<sequence length="155" mass="17064">MRIDQVNCLNFPPTLRPHGHAHENYLGILVGDGLKADIASLRTGGADFDQISKDYQGLVDKLKDALTSLEGDDTPPWGDDDLGEKFGVVYEGLRDGMYESMGHLASKLQEIGGGLNNMAKNHEADEDFNDSMLRQHIANAETEHQAIARFRSPNV</sequence>
<evidence type="ECO:0000313" key="2">
    <source>
        <dbReference type="Proteomes" id="UP001218629"/>
    </source>
</evidence>
<keyword evidence="2" id="KW-1185">Reference proteome</keyword>
<organism evidence="1 2">
    <name type="scientific">Streptomyces yunnanensis</name>
    <dbReference type="NCBI Taxonomy" id="156453"/>
    <lineage>
        <taxon>Bacteria</taxon>
        <taxon>Bacillati</taxon>
        <taxon>Actinomycetota</taxon>
        <taxon>Actinomycetes</taxon>
        <taxon>Kitasatosporales</taxon>
        <taxon>Streptomycetaceae</taxon>
        <taxon>Streptomyces</taxon>
    </lineage>
</organism>
<name>A0ABY8A169_9ACTN</name>
<reference evidence="1 2" key="1">
    <citation type="submission" date="2022-03" db="EMBL/GenBank/DDBJ databases">
        <title>Streptomyces yunnanensis P86,complete genome.</title>
        <authorList>
            <person name="Chen S."/>
            <person name="Zhang Q."/>
        </authorList>
    </citation>
    <scope>NUCLEOTIDE SEQUENCE [LARGE SCALE GENOMIC DNA]</scope>
    <source>
        <strain evidence="1 2">P86</strain>
    </source>
</reference>